<accession>A0A0M0I6R5</accession>
<keyword evidence="3" id="KW-0418">Kinase</keyword>
<dbReference type="Proteomes" id="UP000037530">
    <property type="component" value="Unassembled WGS sequence"/>
</dbReference>
<dbReference type="InterPro" id="IPR043128">
    <property type="entry name" value="Rev_trsase/Diguanyl_cyclase"/>
</dbReference>
<dbReference type="InterPro" id="IPR000160">
    <property type="entry name" value="GGDEF_dom"/>
</dbReference>
<gene>
    <name evidence="3" type="ORF">AKJ31_04545</name>
</gene>
<dbReference type="EMBL" id="LHPI01000001">
    <property type="protein sequence ID" value="KOO09628.1"/>
    <property type="molecule type" value="Genomic_DNA"/>
</dbReference>
<dbReference type="InterPro" id="IPR050706">
    <property type="entry name" value="Cyclic-di-GMP_PDE-like"/>
</dbReference>
<dbReference type="Gene3D" id="3.30.450.20">
    <property type="entry name" value="PAS domain"/>
    <property type="match status" value="1"/>
</dbReference>
<evidence type="ECO:0000313" key="4">
    <source>
        <dbReference type="Proteomes" id="UP000037530"/>
    </source>
</evidence>
<feature type="domain" description="EAL" evidence="1">
    <location>
        <begin position="338"/>
        <end position="590"/>
    </location>
</feature>
<comment type="caution">
    <text evidence="3">The sequence shown here is derived from an EMBL/GenBank/DDBJ whole genome shotgun (WGS) entry which is preliminary data.</text>
</comment>
<evidence type="ECO:0000313" key="3">
    <source>
        <dbReference type="EMBL" id="KOO09628.1"/>
    </source>
</evidence>
<evidence type="ECO:0000259" key="2">
    <source>
        <dbReference type="PROSITE" id="PS50887"/>
    </source>
</evidence>
<dbReference type="InterPro" id="IPR029787">
    <property type="entry name" value="Nucleotide_cyclase"/>
</dbReference>
<dbReference type="SUPFAM" id="SSF55785">
    <property type="entry name" value="PYP-like sensor domain (PAS domain)"/>
    <property type="match status" value="1"/>
</dbReference>
<dbReference type="Pfam" id="PF00563">
    <property type="entry name" value="EAL"/>
    <property type="match status" value="1"/>
</dbReference>
<feature type="domain" description="GGDEF" evidence="2">
    <location>
        <begin position="196"/>
        <end position="329"/>
    </location>
</feature>
<organism evidence="3 4">
    <name type="scientific">Vibrio hepatarius</name>
    <dbReference type="NCBI Taxonomy" id="171383"/>
    <lineage>
        <taxon>Bacteria</taxon>
        <taxon>Pseudomonadati</taxon>
        <taxon>Pseudomonadota</taxon>
        <taxon>Gammaproteobacteria</taxon>
        <taxon>Vibrionales</taxon>
        <taxon>Vibrionaceae</taxon>
        <taxon>Vibrio</taxon>
        <taxon>Vibrio oreintalis group</taxon>
    </lineage>
</organism>
<dbReference type="PROSITE" id="PS50887">
    <property type="entry name" value="GGDEF"/>
    <property type="match status" value="1"/>
</dbReference>
<keyword evidence="4" id="KW-1185">Reference proteome</keyword>
<dbReference type="Gene3D" id="3.20.20.450">
    <property type="entry name" value="EAL domain"/>
    <property type="match status" value="1"/>
</dbReference>
<dbReference type="PROSITE" id="PS50883">
    <property type="entry name" value="EAL"/>
    <property type="match status" value="1"/>
</dbReference>
<dbReference type="Gene3D" id="3.30.70.270">
    <property type="match status" value="1"/>
</dbReference>
<dbReference type="STRING" id="171383.AKJ31_04545"/>
<dbReference type="PANTHER" id="PTHR33121:SF79">
    <property type="entry name" value="CYCLIC DI-GMP PHOSPHODIESTERASE PDED-RELATED"/>
    <property type="match status" value="1"/>
</dbReference>
<dbReference type="InterPro" id="IPR013655">
    <property type="entry name" value="PAS_fold_3"/>
</dbReference>
<dbReference type="GO" id="GO:0071111">
    <property type="term" value="F:cyclic-guanylate-specific phosphodiesterase activity"/>
    <property type="evidence" value="ECO:0007669"/>
    <property type="project" value="InterPro"/>
</dbReference>
<dbReference type="InterPro" id="IPR035919">
    <property type="entry name" value="EAL_sf"/>
</dbReference>
<proteinExistence type="predicted"/>
<sequence length="590" mass="67343">MSQSLSSIAFTPKVTDQSDYAISVDEEQESQPLTLTEAELDELMDKNVRHIADVLNDGLFYMSDTGHVRFYSSTFYEQFGNLTGCSTLQTWLERVHPLDRDLLQSKVDEYIRHEGRKLCTQYRVRNEEGNYIWIQGTAVTKIINGKRVIIGCHKGVYNTKRKHAFAQHSRFVESGETLANEHKLELDIENASLGPAKHSLIYIQIANIRSYLSLYGTGIISDVLNHLKHALNYFPLHSLDLYSIRSDDFAILISGDYTQDELLELGQKISQRYYDSVKANDFLYGTEISLGIYPNFPKHKGTDEAIKVASRTSQFASQQDSHQVSIYNGKTKAKVDRHFFIERELGNTIKQETLSVKYQPIVCAKRNKVASFEALVRWKSKEFGDIFPDEFISVAEKKGLIVDLGYLVFSKACEFLHKYNTTHENPVRINVNVSVIQLLNHSFPDTVKTIADQYQISPHNIVLELTETLILDGNRNAVIQLNRLKEYGFQLSLDDFGAGYSSLNSFFDLPLQQIKVDRSIAQRSMTNPATFEYLSFVTQLCRTYDVDIVIEGIENAKMQRMFTEMGASYLQGYWFSKPLSLASASHYTLI</sequence>
<dbReference type="GO" id="GO:0016301">
    <property type="term" value="F:kinase activity"/>
    <property type="evidence" value="ECO:0007669"/>
    <property type="project" value="UniProtKB-KW"/>
</dbReference>
<evidence type="ECO:0000259" key="1">
    <source>
        <dbReference type="PROSITE" id="PS50883"/>
    </source>
</evidence>
<protein>
    <submittedName>
        <fullName evidence="3">Histidine kinase</fullName>
    </submittedName>
</protein>
<dbReference type="AlphaFoldDB" id="A0A0M0I6R5"/>
<dbReference type="PATRIC" id="fig|171383.3.peg.937"/>
<dbReference type="OrthoDB" id="9805474at2"/>
<dbReference type="Pfam" id="PF08447">
    <property type="entry name" value="PAS_3"/>
    <property type="match status" value="1"/>
</dbReference>
<name>A0A0M0I6R5_9VIBR</name>
<dbReference type="SMART" id="SM00052">
    <property type="entry name" value="EAL"/>
    <property type="match status" value="1"/>
</dbReference>
<dbReference type="RefSeq" id="WP_053407889.1">
    <property type="nucleotide sequence ID" value="NZ_DAIPHI010000029.1"/>
</dbReference>
<keyword evidence="3" id="KW-0808">Transferase</keyword>
<dbReference type="SUPFAM" id="SSF141868">
    <property type="entry name" value="EAL domain-like"/>
    <property type="match status" value="1"/>
</dbReference>
<dbReference type="SUPFAM" id="SSF55073">
    <property type="entry name" value="Nucleotide cyclase"/>
    <property type="match status" value="1"/>
</dbReference>
<dbReference type="CDD" id="cd01948">
    <property type="entry name" value="EAL"/>
    <property type="match status" value="1"/>
</dbReference>
<dbReference type="InterPro" id="IPR035965">
    <property type="entry name" value="PAS-like_dom_sf"/>
</dbReference>
<dbReference type="PANTHER" id="PTHR33121">
    <property type="entry name" value="CYCLIC DI-GMP PHOSPHODIESTERASE PDEF"/>
    <property type="match status" value="1"/>
</dbReference>
<dbReference type="InterPro" id="IPR001633">
    <property type="entry name" value="EAL_dom"/>
</dbReference>
<reference evidence="4" key="1">
    <citation type="submission" date="2015-08" db="EMBL/GenBank/DDBJ databases">
        <title>Vibrio galatheae sp. nov., a novel member of the Vibrionaceae family isolated from the Solomon Islands.</title>
        <authorList>
            <person name="Giubergia S."/>
            <person name="Machado H."/>
            <person name="Mateiu R.V."/>
            <person name="Gram L."/>
        </authorList>
    </citation>
    <scope>NUCLEOTIDE SEQUENCE [LARGE SCALE GENOMIC DNA]</scope>
    <source>
        <strain evidence="4">DSM 19134</strain>
    </source>
</reference>